<comment type="subcellular location">
    <subcellularLocation>
        <location evidence="1">Membrane</location>
        <topology evidence="1">Multi-pass membrane protein</topology>
    </subcellularLocation>
</comment>
<dbReference type="Gene3D" id="1.20.1280.290">
    <property type="match status" value="1"/>
</dbReference>
<evidence type="ECO:0000256" key="6">
    <source>
        <dbReference type="SAM" id="Phobius"/>
    </source>
</evidence>
<evidence type="ECO:0000259" key="7">
    <source>
        <dbReference type="Pfam" id="PF07992"/>
    </source>
</evidence>
<dbReference type="GO" id="GO:0016020">
    <property type="term" value="C:membrane"/>
    <property type="evidence" value="ECO:0007669"/>
    <property type="project" value="UniProtKB-SubCell"/>
</dbReference>
<proteinExistence type="predicted"/>
<evidence type="ECO:0000256" key="3">
    <source>
        <dbReference type="ARBA" id="ARBA00022989"/>
    </source>
</evidence>
<keyword evidence="4 6" id="KW-0472">Membrane</keyword>
<dbReference type="Gene3D" id="3.50.50.100">
    <property type="match status" value="1"/>
</dbReference>
<comment type="caution">
    <text evidence="8">The sequence shown here is derived from an EMBL/GenBank/DDBJ whole genome shotgun (WGS) entry which is preliminary data.</text>
</comment>
<accession>A0A225ARX9</accession>
<name>A0A225ARX9_TALAT</name>
<dbReference type="PANTHER" id="PTHR43735:SF5">
    <property type="entry name" value="FAD_NAD(P)-BINDING DOMAIN-CONTAINING PROTEIN"/>
    <property type="match status" value="1"/>
</dbReference>
<dbReference type="GO" id="GO:0050660">
    <property type="term" value="F:flavin adenine dinucleotide binding"/>
    <property type="evidence" value="ECO:0007669"/>
    <property type="project" value="TreeGrafter"/>
</dbReference>
<keyword evidence="2 6" id="KW-0812">Transmembrane</keyword>
<dbReference type="InterPro" id="IPR036188">
    <property type="entry name" value="FAD/NAD-bd_sf"/>
</dbReference>
<dbReference type="SMART" id="SM00679">
    <property type="entry name" value="CTNS"/>
    <property type="match status" value="1"/>
</dbReference>
<dbReference type="Proteomes" id="UP000214365">
    <property type="component" value="Unassembled WGS sequence"/>
</dbReference>
<organism evidence="8 9">
    <name type="scientific">Talaromyces atroroseus</name>
    <dbReference type="NCBI Taxonomy" id="1441469"/>
    <lineage>
        <taxon>Eukaryota</taxon>
        <taxon>Fungi</taxon>
        <taxon>Dikarya</taxon>
        <taxon>Ascomycota</taxon>
        <taxon>Pezizomycotina</taxon>
        <taxon>Eurotiomycetes</taxon>
        <taxon>Eurotiomycetidae</taxon>
        <taxon>Eurotiales</taxon>
        <taxon>Trichocomaceae</taxon>
        <taxon>Talaromyces</taxon>
        <taxon>Talaromyces sect. Trachyspermi</taxon>
    </lineage>
</organism>
<evidence type="ECO:0000313" key="9">
    <source>
        <dbReference type="Proteomes" id="UP000214365"/>
    </source>
</evidence>
<dbReference type="Pfam" id="PF04193">
    <property type="entry name" value="PQ-loop"/>
    <property type="match status" value="1"/>
</dbReference>
<feature type="compositionally biased region" description="Basic and acidic residues" evidence="5">
    <location>
        <begin position="627"/>
        <end position="641"/>
    </location>
</feature>
<evidence type="ECO:0000256" key="1">
    <source>
        <dbReference type="ARBA" id="ARBA00004141"/>
    </source>
</evidence>
<dbReference type="GO" id="GO:0004174">
    <property type="term" value="F:electron-transferring-flavoprotein dehydrogenase activity"/>
    <property type="evidence" value="ECO:0007669"/>
    <property type="project" value="TreeGrafter"/>
</dbReference>
<dbReference type="GO" id="GO:0005737">
    <property type="term" value="C:cytoplasm"/>
    <property type="evidence" value="ECO:0007669"/>
    <property type="project" value="TreeGrafter"/>
</dbReference>
<dbReference type="EMBL" id="LFMY01000001">
    <property type="protein sequence ID" value="OKL64341.1"/>
    <property type="molecule type" value="Genomic_DNA"/>
</dbReference>
<reference evidence="8 9" key="1">
    <citation type="submission" date="2015-06" db="EMBL/GenBank/DDBJ databases">
        <title>Talaromyces atroroseus IBT 11181 draft genome.</title>
        <authorList>
            <person name="Rasmussen K.B."/>
            <person name="Rasmussen S."/>
            <person name="Petersen B."/>
            <person name="Sicheritz-Ponten T."/>
            <person name="Mortensen U.H."/>
            <person name="Thrane U."/>
        </authorList>
    </citation>
    <scope>NUCLEOTIDE SEQUENCE [LARGE SCALE GENOMIC DNA]</scope>
    <source>
        <strain evidence="8 9">IBT 11181</strain>
    </source>
</reference>
<dbReference type="AlphaFoldDB" id="A0A225ARX9"/>
<evidence type="ECO:0000256" key="4">
    <source>
        <dbReference type="ARBA" id="ARBA00023136"/>
    </source>
</evidence>
<feature type="transmembrane region" description="Helical" evidence="6">
    <location>
        <begin position="479"/>
        <end position="498"/>
    </location>
</feature>
<feature type="transmembrane region" description="Helical" evidence="6">
    <location>
        <begin position="550"/>
        <end position="573"/>
    </location>
</feature>
<sequence length="641" mass="71225">MTMAEKFIFMFKLLAWAPPVILGLLRQRVQAIMHRWTYRAVQCPKDIVIIGGSFAGVRLASRLAKSVPTGYRVTLIERNSHFNYLINFARYSVLAGHEDYGFIPYEGIQNGAPQGAFRYLQNIVTGIEDGKVHLKSGETVDFAYLALATGSQQAYPERLVATEKEEGCKKLQNMQESIRQATRIAVIGGGAVGIELATDIKSFYAGKDVTIYHSKNRLLSRFGPRLHEHVLTTLQKAGIHIVLQERPKILEDDNNALRLLSGRIEHYDLVLPCTGQKAKSDLVRDLAPEAVCKETKQILVRPTLQIATGEGEGKDKFANVFALGDVAATGGAKNARSSFFQTEIVVKNILGMIKEDIAKSLYKPNTALEGAIMLTLGQQDAVVYLQENNGADILMPVKLRSEDLYIKRAWGEMNVDFPEIPRISKAHHLQPAMSTSQEIPVSANVLGTIGTVLWCVQLVPQIWHNWRHKKTDGLPASMMLLWATCAVPFGVYMILQLCEIPYRKGITWPALIFGVIAALMLAVGFVPIYLEIWSRRGRVIGVTAEGSFDILGGILYIIVFLAELGIFVSHIIWRFRHRKLLKTAKESGKSVDELLLEQERQHNNSNDEKQDSLTVANAPVQVGGDEGATRRDNSDLERGPG</sequence>
<dbReference type="InterPro" id="IPR006603">
    <property type="entry name" value="PQ-loop_rpt"/>
</dbReference>
<dbReference type="Pfam" id="PF07992">
    <property type="entry name" value="Pyr_redox_2"/>
    <property type="match status" value="1"/>
</dbReference>
<dbReference type="SUPFAM" id="SSF51905">
    <property type="entry name" value="FAD/NAD(P)-binding domain"/>
    <property type="match status" value="1"/>
</dbReference>
<evidence type="ECO:0000256" key="2">
    <source>
        <dbReference type="ARBA" id="ARBA00022692"/>
    </source>
</evidence>
<dbReference type="PRINTS" id="PR00368">
    <property type="entry name" value="FADPNR"/>
</dbReference>
<dbReference type="InterPro" id="IPR023753">
    <property type="entry name" value="FAD/NAD-binding_dom"/>
</dbReference>
<evidence type="ECO:0000256" key="5">
    <source>
        <dbReference type="SAM" id="MobiDB-lite"/>
    </source>
</evidence>
<keyword evidence="9" id="KW-1185">Reference proteome</keyword>
<feature type="domain" description="FAD/NAD(P)-binding" evidence="7">
    <location>
        <begin position="45"/>
        <end position="333"/>
    </location>
</feature>
<dbReference type="RefSeq" id="XP_020124462.1">
    <property type="nucleotide sequence ID" value="XM_020260516.1"/>
</dbReference>
<gene>
    <name evidence="8" type="ORF">UA08_00683</name>
</gene>
<dbReference type="GeneID" id="31000438"/>
<feature type="compositionally biased region" description="Basic and acidic residues" evidence="5">
    <location>
        <begin position="597"/>
        <end position="611"/>
    </location>
</feature>
<feature type="region of interest" description="Disordered" evidence="5">
    <location>
        <begin position="597"/>
        <end position="641"/>
    </location>
</feature>
<evidence type="ECO:0000313" key="8">
    <source>
        <dbReference type="EMBL" id="OKL64341.1"/>
    </source>
</evidence>
<dbReference type="PRINTS" id="PR00469">
    <property type="entry name" value="PNDRDTASEII"/>
</dbReference>
<dbReference type="OrthoDB" id="202203at2759"/>
<protein>
    <recommendedName>
        <fullName evidence="7">FAD/NAD(P)-binding domain-containing protein</fullName>
    </recommendedName>
</protein>
<dbReference type="PANTHER" id="PTHR43735">
    <property type="entry name" value="APOPTOSIS-INDUCING FACTOR 1"/>
    <property type="match status" value="1"/>
</dbReference>
<feature type="transmembrane region" description="Helical" evidence="6">
    <location>
        <begin position="510"/>
        <end position="530"/>
    </location>
</feature>
<keyword evidence="3 6" id="KW-1133">Transmembrane helix</keyword>